<dbReference type="EMBL" id="MFAK01000005">
    <property type="protein sequence ID" value="OGD75415.1"/>
    <property type="molecule type" value="Genomic_DNA"/>
</dbReference>
<dbReference type="SUPFAM" id="SSF53335">
    <property type="entry name" value="S-adenosyl-L-methionine-dependent methyltransferases"/>
    <property type="match status" value="1"/>
</dbReference>
<evidence type="ECO:0000313" key="2">
    <source>
        <dbReference type="Proteomes" id="UP000176191"/>
    </source>
</evidence>
<comment type="caution">
    <text evidence="1">The sequence shown here is derived from an EMBL/GenBank/DDBJ whole genome shotgun (WGS) entry which is preliminary data.</text>
</comment>
<gene>
    <name evidence="1" type="ORF">A2228_00920</name>
</gene>
<sequence length="233" mass="26566">MREDIVRSVQQIYDEIGVNFSRTRQKTYGNGKSSNWPVTDIYLIRLKSGEKVLDLGCGNGKLITGLPEGVGYVGTDFSTVLLGEARRLHPKYDFREGNVITPEHWQGLGMFQAIFAVAVLHHIPETKQQIWVLREAKKHLLPGGFLYLTVWNLWQAKFAQAHLDSLELKKTNKQWVEIPFQAKWKRFCVAFDVASLTEVVTQAGWKIEELFYADREGKRADVLTGENLVCVAK</sequence>
<dbReference type="CDD" id="cd02440">
    <property type="entry name" value="AdoMet_MTases"/>
    <property type="match status" value="1"/>
</dbReference>
<dbReference type="PANTHER" id="PTHR43861">
    <property type="entry name" value="TRANS-ACONITATE 2-METHYLTRANSFERASE-RELATED"/>
    <property type="match status" value="1"/>
</dbReference>
<dbReference type="PANTHER" id="PTHR43861:SF1">
    <property type="entry name" value="TRANS-ACONITATE 2-METHYLTRANSFERASE"/>
    <property type="match status" value="1"/>
</dbReference>
<protein>
    <submittedName>
        <fullName evidence="1">Uncharacterized protein</fullName>
    </submittedName>
</protein>
<dbReference type="Pfam" id="PF13489">
    <property type="entry name" value="Methyltransf_23"/>
    <property type="match status" value="1"/>
</dbReference>
<proteinExistence type="predicted"/>
<dbReference type="InterPro" id="IPR029063">
    <property type="entry name" value="SAM-dependent_MTases_sf"/>
</dbReference>
<organism evidence="1 2">
    <name type="scientific">Candidatus Collierbacteria bacterium RIFOXYA2_FULL_46_10</name>
    <dbReference type="NCBI Taxonomy" id="1817726"/>
    <lineage>
        <taxon>Bacteria</taxon>
        <taxon>Candidatus Collieribacteriota</taxon>
    </lineage>
</organism>
<dbReference type="Proteomes" id="UP000176191">
    <property type="component" value="Unassembled WGS sequence"/>
</dbReference>
<dbReference type="Gene3D" id="3.40.50.150">
    <property type="entry name" value="Vaccinia Virus protein VP39"/>
    <property type="match status" value="1"/>
</dbReference>
<reference evidence="1 2" key="1">
    <citation type="journal article" date="2016" name="Nat. Commun.">
        <title>Thousands of microbial genomes shed light on interconnected biogeochemical processes in an aquifer system.</title>
        <authorList>
            <person name="Anantharaman K."/>
            <person name="Brown C.T."/>
            <person name="Hug L.A."/>
            <person name="Sharon I."/>
            <person name="Castelle C.J."/>
            <person name="Probst A.J."/>
            <person name="Thomas B.C."/>
            <person name="Singh A."/>
            <person name="Wilkins M.J."/>
            <person name="Karaoz U."/>
            <person name="Brodie E.L."/>
            <person name="Williams K.H."/>
            <person name="Hubbard S.S."/>
            <person name="Banfield J.F."/>
        </authorList>
    </citation>
    <scope>NUCLEOTIDE SEQUENCE [LARGE SCALE GENOMIC DNA]</scope>
</reference>
<accession>A0A1F5F6X5</accession>
<dbReference type="AlphaFoldDB" id="A0A1F5F6X5"/>
<name>A0A1F5F6X5_9BACT</name>
<evidence type="ECO:0000313" key="1">
    <source>
        <dbReference type="EMBL" id="OGD75415.1"/>
    </source>
</evidence>